<organism evidence="2">
    <name type="scientific">Microbotryum lychnidis-dioicae (strain p1A1 Lamole / MvSl-1064)</name>
    <name type="common">Anther smut fungus</name>
    <dbReference type="NCBI Taxonomy" id="683840"/>
    <lineage>
        <taxon>Eukaryota</taxon>
        <taxon>Fungi</taxon>
        <taxon>Dikarya</taxon>
        <taxon>Basidiomycota</taxon>
        <taxon>Pucciniomycotina</taxon>
        <taxon>Microbotryomycetes</taxon>
        <taxon>Microbotryales</taxon>
        <taxon>Microbotryaceae</taxon>
        <taxon>Microbotryum</taxon>
    </lineage>
</organism>
<dbReference type="HOGENOM" id="CLU_671210_0_0_1"/>
<evidence type="ECO:0000313" key="2">
    <source>
        <dbReference type="EMBL" id="KDE02824.1"/>
    </source>
</evidence>
<accession>U5HHX8</accession>
<dbReference type="STRING" id="683840.U5HHX8"/>
<evidence type="ECO:0000313" key="3">
    <source>
        <dbReference type="EnsemblFungi" id="MVLG_06648T0"/>
    </source>
</evidence>
<reference evidence="3" key="4">
    <citation type="submission" date="2015-06" db="UniProtKB">
        <authorList>
            <consortium name="EnsemblFungi"/>
        </authorList>
    </citation>
    <scope>IDENTIFICATION</scope>
</reference>
<dbReference type="OrthoDB" id="5411773at2759"/>
<feature type="region of interest" description="Disordered" evidence="1">
    <location>
        <begin position="357"/>
        <end position="389"/>
    </location>
</feature>
<keyword evidence="4" id="KW-1185">Reference proteome</keyword>
<feature type="compositionally biased region" description="Polar residues" evidence="1">
    <location>
        <begin position="308"/>
        <end position="322"/>
    </location>
</feature>
<dbReference type="InParanoid" id="U5HHX8"/>
<proteinExistence type="predicted"/>
<name>U5HHX8_USTV1</name>
<reference evidence="4" key="1">
    <citation type="submission" date="2010-11" db="EMBL/GenBank/DDBJ databases">
        <title>The genome sequence of Microbotryum violaceum strain p1A1 Lamole.</title>
        <authorList>
            <person name="Cuomo C."/>
            <person name="Perlin M."/>
            <person name="Young S.K."/>
            <person name="Zeng Q."/>
            <person name="Gargeya S."/>
            <person name="Alvarado L."/>
            <person name="Berlin A."/>
            <person name="Chapman S.B."/>
            <person name="Chen Z."/>
            <person name="Freedman E."/>
            <person name="Gellesch M."/>
            <person name="Goldberg J."/>
            <person name="Griggs A."/>
            <person name="Gujja S."/>
            <person name="Heilman E."/>
            <person name="Heiman D."/>
            <person name="Howarth C."/>
            <person name="Mehta T."/>
            <person name="Neiman D."/>
            <person name="Pearson M."/>
            <person name="Roberts A."/>
            <person name="Saif S."/>
            <person name="Shea T."/>
            <person name="Shenoy N."/>
            <person name="Sisk P."/>
            <person name="Stolte C."/>
            <person name="Sykes S."/>
            <person name="White J."/>
            <person name="Yandava C."/>
            <person name="Haas B."/>
            <person name="Nusbaum C."/>
            <person name="Birren B."/>
        </authorList>
    </citation>
    <scope>NUCLEOTIDE SEQUENCE [LARGE SCALE GENOMIC DNA]</scope>
    <source>
        <strain evidence="4">p1A1 Lamole</strain>
    </source>
</reference>
<dbReference type="EnsemblFungi" id="MVLG_06648T0">
    <property type="protein sequence ID" value="MVLG_06648T0"/>
    <property type="gene ID" value="MVLG_06648"/>
</dbReference>
<dbReference type="EMBL" id="GL541779">
    <property type="protein sequence ID" value="KDE02824.1"/>
    <property type="molecule type" value="Genomic_DNA"/>
</dbReference>
<dbReference type="Proteomes" id="UP000017200">
    <property type="component" value="Unassembled WGS sequence"/>
</dbReference>
<protein>
    <submittedName>
        <fullName evidence="2 3">Uncharacterized protein</fullName>
    </submittedName>
</protein>
<reference evidence="2 4" key="3">
    <citation type="journal article" date="2015" name="BMC Genomics">
        <title>Sex and parasites: genomic and transcriptomic analysis of Microbotryum lychnidis-dioicae, the biotrophic and plant-castrating anther smut fungus.</title>
        <authorList>
            <person name="Perlin M.H."/>
            <person name="Amselem J."/>
            <person name="Fontanillas E."/>
            <person name="Toh S.S."/>
            <person name="Chen Z."/>
            <person name="Goldberg J."/>
            <person name="Duplessis S."/>
            <person name="Henrissat B."/>
            <person name="Young S."/>
            <person name="Zeng Q."/>
            <person name="Aguileta G."/>
            <person name="Petit E."/>
            <person name="Badouin H."/>
            <person name="Andrews J."/>
            <person name="Razeeq D."/>
            <person name="Gabaldon T."/>
            <person name="Quesneville H."/>
            <person name="Giraud T."/>
            <person name="Hood M.E."/>
            <person name="Schultz D.J."/>
            <person name="Cuomo C.A."/>
        </authorList>
    </citation>
    <scope>NUCLEOTIDE SEQUENCE [LARGE SCALE GENOMIC DNA]</scope>
    <source>
        <strain evidence="4">p1A1 Lamole</strain>
        <strain evidence="2">P1A1 Lamole</strain>
    </source>
</reference>
<gene>
    <name evidence="2" type="ORF">MVLG_06648</name>
</gene>
<dbReference type="AlphaFoldDB" id="U5HHX8"/>
<feature type="region of interest" description="Disordered" evidence="1">
    <location>
        <begin position="308"/>
        <end position="330"/>
    </location>
</feature>
<feature type="compositionally biased region" description="Polar residues" evidence="1">
    <location>
        <begin position="378"/>
        <end position="389"/>
    </location>
</feature>
<evidence type="ECO:0000256" key="1">
    <source>
        <dbReference type="SAM" id="MobiDB-lite"/>
    </source>
</evidence>
<reference evidence="2" key="2">
    <citation type="submission" date="2010-11" db="EMBL/GenBank/DDBJ databases">
        <authorList>
            <consortium name="The Broad Institute Genome Sequencing Platform"/>
            <person name="Earl A."/>
            <person name="Ward D."/>
            <person name="Feldgarden M."/>
            <person name="Gevers D."/>
            <person name="Butler R."/>
            <person name="Young S.K."/>
            <person name="Zeng Q."/>
            <person name="Gargeya S."/>
            <person name="Fitzgerald M."/>
            <person name="Haas B."/>
            <person name="Abouelleil A."/>
            <person name="Alvarado L."/>
            <person name="Arachchi H.M."/>
            <person name="Berlin A."/>
            <person name="Brown A."/>
            <person name="Chapman S.B."/>
            <person name="Chen Z."/>
            <person name="Dunbar C."/>
            <person name="Freedman E."/>
            <person name="Gearin G."/>
            <person name="Gellesch M."/>
            <person name="Goldberg J."/>
            <person name="Griggs A."/>
            <person name="Gujja S."/>
            <person name="Heilman E."/>
            <person name="Heiman D."/>
            <person name="Howarth C."/>
            <person name="Larson L."/>
            <person name="Lui A."/>
            <person name="MacDonald P.J.P."/>
            <person name="Mehta T."/>
            <person name="Montmayeur A."/>
            <person name="Murphy C."/>
            <person name="Neiman D."/>
            <person name="Pearson M."/>
            <person name="Priest M."/>
            <person name="Roberts A."/>
            <person name="Saif S."/>
            <person name="Shea T."/>
            <person name="Shenoy N."/>
            <person name="Sisk P."/>
            <person name="Stolte C."/>
            <person name="Sykes S."/>
            <person name="White J."/>
            <person name="Yandava C."/>
            <person name="Wortman J."/>
            <person name="Nusbaum C."/>
            <person name="Birren B."/>
        </authorList>
    </citation>
    <scope>NUCLEOTIDE SEQUENCE</scope>
    <source>
        <strain evidence="2">P1A1 Lamole</strain>
    </source>
</reference>
<evidence type="ECO:0000313" key="4">
    <source>
        <dbReference type="Proteomes" id="UP000017200"/>
    </source>
</evidence>
<dbReference type="EMBL" id="AEIJ01000837">
    <property type="status" value="NOT_ANNOTATED_CDS"/>
    <property type="molecule type" value="Genomic_DNA"/>
</dbReference>
<sequence>MASVRSSFEGVPSSNLYHCPILGMMTSTLVVSDATVNQALTSLSAALDRLRALTFKTRGRVSSGDHAPQLGRPCSDSLVVAGASQNSIGFGLSPSISISSLSSFSSGPPIVEWHDVAAQRFARLALTTFIEWASVVRALQEVYTSTANSSDPTEHSSDPGSEIKIAGEYGLELVLRVLKRFQRFEFDDDKAECVEWCQRLEGTIQAQIVKCQTATAPPVVKDPTVAATSSNVNSEMVPSFSRPVLSRNASPWVAAETPVAAAPAANPLSIQDTALSPPAQLAPHQAIDSSPSVRTGVLASWRSHVEETSQASDMTASLSPDNSVAELTRTKKRSARAAQLDQVRVLSQPALAFEAKKEPRIESTTLTDRASSRHARNVSHSSTKSASPGLSCQSVYCCFIPLLLPITISY</sequence>